<feature type="non-terminal residue" evidence="2">
    <location>
        <position position="48"/>
    </location>
</feature>
<feature type="compositionally biased region" description="Basic residues" evidence="1">
    <location>
        <begin position="10"/>
        <end position="20"/>
    </location>
</feature>
<dbReference type="AlphaFoldDB" id="A0A6J4KKJ5"/>
<gene>
    <name evidence="2" type="ORF">AVDCRST_MAG90-222</name>
</gene>
<feature type="region of interest" description="Disordered" evidence="1">
    <location>
        <begin position="1"/>
        <end position="27"/>
    </location>
</feature>
<sequence length="48" mass="5549">SRPLPLSPRHLARRRARYPARRRDLPKGRLRVPASRGAALRCDHEPVL</sequence>
<feature type="non-terminal residue" evidence="2">
    <location>
        <position position="1"/>
    </location>
</feature>
<dbReference type="EMBL" id="CADCUC010000045">
    <property type="protein sequence ID" value="CAA9307665.1"/>
    <property type="molecule type" value="Genomic_DNA"/>
</dbReference>
<accession>A0A6J4KKJ5</accession>
<organism evidence="2">
    <name type="scientific">uncultured Microvirga sp</name>
    <dbReference type="NCBI Taxonomy" id="412392"/>
    <lineage>
        <taxon>Bacteria</taxon>
        <taxon>Pseudomonadati</taxon>
        <taxon>Pseudomonadota</taxon>
        <taxon>Alphaproteobacteria</taxon>
        <taxon>Hyphomicrobiales</taxon>
        <taxon>Methylobacteriaceae</taxon>
        <taxon>Microvirga</taxon>
        <taxon>environmental samples</taxon>
    </lineage>
</organism>
<reference evidence="2" key="1">
    <citation type="submission" date="2020-02" db="EMBL/GenBank/DDBJ databases">
        <authorList>
            <person name="Meier V. D."/>
        </authorList>
    </citation>
    <scope>NUCLEOTIDE SEQUENCE</scope>
    <source>
        <strain evidence="2">AVDCRST_MAG90</strain>
    </source>
</reference>
<proteinExistence type="predicted"/>
<evidence type="ECO:0000256" key="1">
    <source>
        <dbReference type="SAM" id="MobiDB-lite"/>
    </source>
</evidence>
<protein>
    <submittedName>
        <fullName evidence="2">Uncharacterized protein</fullName>
    </submittedName>
</protein>
<evidence type="ECO:0000313" key="2">
    <source>
        <dbReference type="EMBL" id="CAA9307665.1"/>
    </source>
</evidence>
<name>A0A6J4KKJ5_9HYPH</name>